<dbReference type="Proteomes" id="UP001286313">
    <property type="component" value="Unassembled WGS sequence"/>
</dbReference>
<keyword evidence="2" id="KW-0812">Transmembrane</keyword>
<protein>
    <submittedName>
        <fullName evidence="3">Uncharacterized protein</fullName>
    </submittedName>
</protein>
<reference evidence="3" key="1">
    <citation type="submission" date="2023-10" db="EMBL/GenBank/DDBJ databases">
        <title>Genome assemblies of two species of porcelain crab, Petrolisthes cinctipes and Petrolisthes manimaculis (Anomura: Porcellanidae).</title>
        <authorList>
            <person name="Angst P."/>
        </authorList>
    </citation>
    <scope>NUCLEOTIDE SEQUENCE</scope>
    <source>
        <strain evidence="3">PB745_01</strain>
        <tissue evidence="3">Gill</tissue>
    </source>
</reference>
<dbReference type="GO" id="GO:0008643">
    <property type="term" value="P:carbohydrate transport"/>
    <property type="evidence" value="ECO:0007669"/>
    <property type="project" value="InterPro"/>
</dbReference>
<dbReference type="AlphaFoldDB" id="A0AAE1K6Z8"/>
<evidence type="ECO:0000313" key="4">
    <source>
        <dbReference type="Proteomes" id="UP001286313"/>
    </source>
</evidence>
<name>A0AAE1K6Z8_PETCI</name>
<dbReference type="InterPro" id="IPR039672">
    <property type="entry name" value="MFS_2"/>
</dbReference>
<evidence type="ECO:0000313" key="3">
    <source>
        <dbReference type="EMBL" id="KAK3865734.1"/>
    </source>
</evidence>
<organism evidence="3 4">
    <name type="scientific">Petrolisthes cinctipes</name>
    <name type="common">Flat porcelain crab</name>
    <dbReference type="NCBI Taxonomy" id="88211"/>
    <lineage>
        <taxon>Eukaryota</taxon>
        <taxon>Metazoa</taxon>
        <taxon>Ecdysozoa</taxon>
        <taxon>Arthropoda</taxon>
        <taxon>Crustacea</taxon>
        <taxon>Multicrustacea</taxon>
        <taxon>Malacostraca</taxon>
        <taxon>Eumalacostraca</taxon>
        <taxon>Eucarida</taxon>
        <taxon>Decapoda</taxon>
        <taxon>Pleocyemata</taxon>
        <taxon>Anomura</taxon>
        <taxon>Galatheoidea</taxon>
        <taxon>Porcellanidae</taxon>
        <taxon>Petrolisthes</taxon>
    </lineage>
</organism>
<comment type="similarity">
    <text evidence="1">Belongs to the major facilitator superfamily.</text>
</comment>
<dbReference type="InterPro" id="IPR036259">
    <property type="entry name" value="MFS_trans_sf"/>
</dbReference>
<proteinExistence type="inferred from homology"/>
<evidence type="ECO:0000256" key="2">
    <source>
        <dbReference type="SAM" id="Phobius"/>
    </source>
</evidence>
<dbReference type="PANTHER" id="PTHR11328:SF28">
    <property type="entry name" value="MAJOR FACILITATOR SUPERFAMILY DOMAIN-CONTAINING PROTEIN 12"/>
    <property type="match status" value="1"/>
</dbReference>
<dbReference type="Gene3D" id="1.20.1250.20">
    <property type="entry name" value="MFS general substrate transporter like domains"/>
    <property type="match status" value="1"/>
</dbReference>
<gene>
    <name evidence="3" type="ORF">Pcinc_028669</name>
</gene>
<dbReference type="EMBL" id="JAWQEG010003531">
    <property type="protein sequence ID" value="KAK3865734.1"/>
    <property type="molecule type" value="Genomic_DNA"/>
</dbReference>
<keyword evidence="2" id="KW-0472">Membrane</keyword>
<dbReference type="Pfam" id="PF13347">
    <property type="entry name" value="MFS_2"/>
    <property type="match status" value="1"/>
</dbReference>
<accession>A0AAE1K6Z8</accession>
<dbReference type="PANTHER" id="PTHR11328">
    <property type="entry name" value="MAJOR FACILITATOR SUPERFAMILY DOMAIN-CONTAINING PROTEIN"/>
    <property type="match status" value="1"/>
</dbReference>
<evidence type="ECO:0000256" key="1">
    <source>
        <dbReference type="ARBA" id="ARBA00008335"/>
    </source>
</evidence>
<dbReference type="SUPFAM" id="SSF103473">
    <property type="entry name" value="MFS general substrate transporter"/>
    <property type="match status" value="1"/>
</dbReference>
<dbReference type="GO" id="GO:0015293">
    <property type="term" value="F:symporter activity"/>
    <property type="evidence" value="ECO:0007669"/>
    <property type="project" value="InterPro"/>
</dbReference>
<sequence length="103" mass="11777">MKSKSFLPWSTKISYGVGHVFNDLCASMWFTYLLIFYQNVLLFDSRLSGLLLLVGQVADGLSTPVVGIFSDKENKLPLCARYGRRKVWHLLGKSFWIIVYSHS</sequence>
<feature type="transmembrane region" description="Helical" evidence="2">
    <location>
        <begin position="20"/>
        <end position="37"/>
    </location>
</feature>
<dbReference type="GO" id="GO:0005886">
    <property type="term" value="C:plasma membrane"/>
    <property type="evidence" value="ECO:0007669"/>
    <property type="project" value="TreeGrafter"/>
</dbReference>
<keyword evidence="4" id="KW-1185">Reference proteome</keyword>
<comment type="caution">
    <text evidence="3">The sequence shown here is derived from an EMBL/GenBank/DDBJ whole genome shotgun (WGS) entry which is preliminary data.</text>
</comment>
<keyword evidence="2" id="KW-1133">Transmembrane helix</keyword>